<evidence type="ECO:0000256" key="9">
    <source>
        <dbReference type="RuleBase" id="RU365082"/>
    </source>
</evidence>
<evidence type="ECO:0000256" key="1">
    <source>
        <dbReference type="ARBA" id="ARBA00004123"/>
    </source>
</evidence>
<comment type="caution">
    <text evidence="12">The sequence shown here is derived from an EMBL/GenBank/DDBJ whole genome shotgun (WGS) entry which is preliminary data.</text>
</comment>
<dbReference type="EMBL" id="JBCLYO010000001">
    <property type="protein sequence ID" value="KAL0097441.1"/>
    <property type="molecule type" value="Genomic_DNA"/>
</dbReference>
<dbReference type="Proteomes" id="UP001448207">
    <property type="component" value="Unassembled WGS sequence"/>
</dbReference>
<keyword evidence="4 9" id="KW-0805">Transcription regulation</keyword>
<reference evidence="12 13" key="1">
    <citation type="submission" date="2024-04" db="EMBL/GenBank/DDBJ databases">
        <title>Symmetric and asymmetric DNA N6-adenine methylation regulates different biological responses in Mucorales.</title>
        <authorList>
            <consortium name="Lawrence Berkeley National Laboratory"/>
            <person name="Lax C."/>
            <person name="Mondo S.J."/>
            <person name="Osorio-Concepcion M."/>
            <person name="Muszewska A."/>
            <person name="Corrochano-Luque M."/>
            <person name="Gutierrez G."/>
            <person name="Riley R."/>
            <person name="Lipzen A."/>
            <person name="Guo J."/>
            <person name="Hundley H."/>
            <person name="Amirebrahimi M."/>
            <person name="Ng V."/>
            <person name="Lorenzo-Gutierrez D."/>
            <person name="Binder U."/>
            <person name="Yang J."/>
            <person name="Song Y."/>
            <person name="Canovas D."/>
            <person name="Navarro E."/>
            <person name="Freitag M."/>
            <person name="Gabaldon T."/>
            <person name="Grigoriev I.V."/>
            <person name="Corrochano L.M."/>
            <person name="Nicolas F.E."/>
            <person name="Garre V."/>
        </authorList>
    </citation>
    <scope>NUCLEOTIDE SEQUENCE [LARGE SCALE GENOMIC DNA]</scope>
    <source>
        <strain evidence="12 13">L51</strain>
    </source>
</reference>
<sequence>MQTISQTKHNQETTETNGHVKQDHKNGKKAEVLTEILPHSEQTQIDHADKVVLPVEMASMVPLRVLIGKMVRKSHADLMTLTDTLPSMSDVERKRQILNFATFARKQFLKLSVLVKWAENANDIQMCQNIMAHLANQNKIFQDTSDYLHKIHVELPAARTRNYDVKTAVDVLTTGTYQRMPTKIKDMVPPACLTDEEVLETFQKMNDVIRVRLLTTEVLPSPMLDHRIENGRIYFSIENEFKVSLTLMGPSNARQWWIVSLDVLVQTAEGGGGAADVDISFNDMQQQHLRSNAQRQLAPPTPLPPKPTEDAPVETIEQKPPLFFPIVNLYDYLHMFCLNMQLEIVYMQAAMLARTRWVNQLKVHMDSARTKLTLSYWGGGSPAAHWACPQPFTTVEESQAKSTVIEIMMSNEDEKRRGKLSQNDYMVATIRDEFKGLIQKAGIGASVALADINASDRPKVVSALKYPKTQLDLKWGDCTDLHTKDVLFNPTDLSAERLLLHVTRYHGECIIEKIRKVLKYQEKFLEENGLHLAIETNDDVPIGDVKLEDEQPKAEDSTLIVRYRHERYISIDVDTRTGLVRICEVGHGYGEGDVKLKNLEEKINNDPINTAQHLLWLRSEIVVREIVSLAKQLRLQPYHPAQMNLRPDDIAKLFSDIPPMSSPKQPEPDIHYSPKKITSTDTKSNTSKQIYPTHCIFLQFLQFEDWYFVVAIVNDEFQAWLCCLSKVYDQNGLYQTITDLIHIDYKDIWSEQFYEDNDIDSDVNNETRKRRREQLVKNQTKILKRRKTLTSLDELLTASAKNSREIDNLSINLRFMAKLDSLCRAFITNKKIEFQLQQHRGALNYRMRPLLKCLSDADVQVMNHPGVDHMEVICVPQKDLFTVCAQGNVDISNTAPSKDSTLKITPWAEKQLSQMHNDILIRASGRWTTGRRGDCHVVFQDRFNWKRVPLKSFYINDHISLDKTTGVMSFTYAQIDMCVDRFLIDWERIFMMTNLARQIPSRWLKKYKEDLKFEPFDTQELRFIYAKAFICSIRWDSPEKGRPRQYLIDLTMPTQQSKKPSPVILRLSLSRNPHIRVATYLQNILNEKLDLIYFIQVLFQTLPLMAGLEEIEVACTQNGEIGKISVIPRAVDSVRIVYSSMHALDIRFTDASTLCVSDAAYHSIFYSTLGNKKTERLVVPQPYLSPLAPYTVNQAIKVTQQLVFAPFAQFDKLLETLDQWIFSKDMCSDEQDNPWYVSDHSWAEEDGPRALPFPHGFHCSASLCRTVLRQLQKLDDI</sequence>
<proteinExistence type="inferred from homology"/>
<evidence type="ECO:0000256" key="7">
    <source>
        <dbReference type="ARBA" id="ARBA00023242"/>
    </source>
</evidence>
<evidence type="ECO:0000256" key="3">
    <source>
        <dbReference type="ARBA" id="ARBA00019619"/>
    </source>
</evidence>
<dbReference type="InterPro" id="IPR013947">
    <property type="entry name" value="Mediator_Med14"/>
</dbReference>
<keyword evidence="7 9" id="KW-0539">Nucleus</keyword>
<dbReference type="InterPro" id="IPR055122">
    <property type="entry name" value="Med14_N"/>
</dbReference>
<feature type="region of interest" description="Disordered" evidence="10">
    <location>
        <begin position="1"/>
        <end position="28"/>
    </location>
</feature>
<dbReference type="PANTHER" id="PTHR12809:SF2">
    <property type="entry name" value="MEDIATOR OF RNA POLYMERASE II TRANSCRIPTION SUBUNIT 14"/>
    <property type="match status" value="1"/>
</dbReference>
<organism evidence="12 13">
    <name type="scientific">Phycomyces blakesleeanus</name>
    <dbReference type="NCBI Taxonomy" id="4837"/>
    <lineage>
        <taxon>Eukaryota</taxon>
        <taxon>Fungi</taxon>
        <taxon>Fungi incertae sedis</taxon>
        <taxon>Mucoromycota</taxon>
        <taxon>Mucoromycotina</taxon>
        <taxon>Mucoromycetes</taxon>
        <taxon>Mucorales</taxon>
        <taxon>Phycomycetaceae</taxon>
        <taxon>Phycomyces</taxon>
    </lineage>
</organism>
<name>A0ABR3BGZ4_PHYBL</name>
<feature type="compositionally biased region" description="Basic and acidic residues" evidence="10">
    <location>
        <begin position="18"/>
        <end position="28"/>
    </location>
</feature>
<evidence type="ECO:0000256" key="4">
    <source>
        <dbReference type="ARBA" id="ARBA00023015"/>
    </source>
</evidence>
<keyword evidence="6 9" id="KW-0804">Transcription</keyword>
<feature type="region of interest" description="Disordered" evidence="10">
    <location>
        <begin position="290"/>
        <end position="312"/>
    </location>
</feature>
<evidence type="ECO:0000313" key="13">
    <source>
        <dbReference type="Proteomes" id="UP001448207"/>
    </source>
</evidence>
<feature type="compositionally biased region" description="Polar residues" evidence="10">
    <location>
        <begin position="1"/>
        <end position="17"/>
    </location>
</feature>
<accession>A0ABR3BGZ4</accession>
<gene>
    <name evidence="12" type="ORF">J3Q64DRAFT_1713344</name>
</gene>
<keyword evidence="5 9" id="KW-0010">Activator</keyword>
<comment type="function">
    <text evidence="9">Component of the Mediator complex, a coactivator involved in the regulated transcription of nearly all RNA polymerase II-dependent genes. Mediator functions as a bridge to convey information from gene-specific regulatory proteins to the basal RNA polymerase II transcription machinery. Mediator is recruited to promoters by direct interactions with regulatory proteins and serves as a scaffold for the assembly of a functional preinitiation complex with RNA polymerase II and the general transcription factors.</text>
</comment>
<feature type="region of interest" description="Disordered" evidence="10">
    <location>
        <begin position="662"/>
        <end position="684"/>
    </location>
</feature>
<dbReference type="PANTHER" id="PTHR12809">
    <property type="entry name" value="MEDIATOR COMPLEX SUBUNIT"/>
    <property type="match status" value="1"/>
</dbReference>
<evidence type="ECO:0000313" key="12">
    <source>
        <dbReference type="EMBL" id="KAL0097441.1"/>
    </source>
</evidence>
<comment type="subcellular location">
    <subcellularLocation>
        <location evidence="1 9">Nucleus</location>
    </subcellularLocation>
</comment>
<keyword evidence="13" id="KW-1185">Reference proteome</keyword>
<evidence type="ECO:0000256" key="8">
    <source>
        <dbReference type="ARBA" id="ARBA00032007"/>
    </source>
</evidence>
<evidence type="ECO:0000259" key="11">
    <source>
        <dbReference type="Pfam" id="PF08638"/>
    </source>
</evidence>
<evidence type="ECO:0000256" key="10">
    <source>
        <dbReference type="SAM" id="MobiDB-lite"/>
    </source>
</evidence>
<comment type="subunit">
    <text evidence="9">Component of the Mediator complex.</text>
</comment>
<evidence type="ECO:0000256" key="2">
    <source>
        <dbReference type="ARBA" id="ARBA00007813"/>
    </source>
</evidence>
<feature type="domain" description="Mediator complex subunit MED14 N-terminal" evidence="11">
    <location>
        <begin position="60"/>
        <end position="248"/>
    </location>
</feature>
<protein>
    <recommendedName>
        <fullName evidence="3 9">Mediator of RNA polymerase II transcription subunit 14</fullName>
    </recommendedName>
    <alternativeName>
        <fullName evidence="8 9">Mediator complex subunit 14</fullName>
    </alternativeName>
</protein>
<comment type="similarity">
    <text evidence="2 9">Belongs to the Mediator complex subunit 14 family.</text>
</comment>
<evidence type="ECO:0000256" key="6">
    <source>
        <dbReference type="ARBA" id="ARBA00023163"/>
    </source>
</evidence>
<dbReference type="Pfam" id="PF08638">
    <property type="entry name" value="Med14"/>
    <property type="match status" value="1"/>
</dbReference>
<evidence type="ECO:0000256" key="5">
    <source>
        <dbReference type="ARBA" id="ARBA00023159"/>
    </source>
</evidence>